<sequence>MGSESSDPIAFQSSIALLQERFRQLQRVKKMREEKELLMRKLPEPKPHDHTTKDYEPMAAGVFFHFLPPKPPSAPLSLWSDSQSRQTSMESKKTPVLMSFLPAKTSSTSKVSSVQLEGCSDCDDVDTSLHL</sequence>
<proteinExistence type="predicted"/>
<accession>A0AAV5K7L7</accession>
<dbReference type="PANTHER" id="PTHR34570">
    <property type="entry name" value="OS03G0593100 PROTEIN"/>
    <property type="match status" value="1"/>
</dbReference>
<gene>
    <name evidence="2" type="ORF">SLEP1_g29113</name>
</gene>
<dbReference type="AlphaFoldDB" id="A0AAV5K7L7"/>
<dbReference type="PANTHER" id="PTHR34570:SF7">
    <property type="entry name" value="GENOME ASSEMBLY, CHROMOSOME: A08"/>
    <property type="match status" value="1"/>
</dbReference>
<evidence type="ECO:0000313" key="3">
    <source>
        <dbReference type="Proteomes" id="UP001054252"/>
    </source>
</evidence>
<protein>
    <submittedName>
        <fullName evidence="2">Uncharacterized protein</fullName>
    </submittedName>
</protein>
<keyword evidence="3" id="KW-1185">Reference proteome</keyword>
<reference evidence="2 3" key="1">
    <citation type="journal article" date="2021" name="Commun. Biol.">
        <title>The genome of Shorea leprosula (Dipterocarpaceae) highlights the ecological relevance of drought in aseasonal tropical rainforests.</title>
        <authorList>
            <person name="Ng K.K.S."/>
            <person name="Kobayashi M.J."/>
            <person name="Fawcett J.A."/>
            <person name="Hatakeyama M."/>
            <person name="Paape T."/>
            <person name="Ng C.H."/>
            <person name="Ang C.C."/>
            <person name="Tnah L.H."/>
            <person name="Lee C.T."/>
            <person name="Nishiyama T."/>
            <person name="Sese J."/>
            <person name="O'Brien M.J."/>
            <person name="Copetti D."/>
            <person name="Mohd Noor M.I."/>
            <person name="Ong R.C."/>
            <person name="Putra M."/>
            <person name="Sireger I.Z."/>
            <person name="Indrioko S."/>
            <person name="Kosugi Y."/>
            <person name="Izuno A."/>
            <person name="Isagi Y."/>
            <person name="Lee S.L."/>
            <person name="Shimizu K.K."/>
        </authorList>
    </citation>
    <scope>NUCLEOTIDE SEQUENCE [LARGE SCALE GENOMIC DNA]</scope>
    <source>
        <strain evidence="2">214</strain>
    </source>
</reference>
<organism evidence="2 3">
    <name type="scientific">Rubroshorea leprosula</name>
    <dbReference type="NCBI Taxonomy" id="152421"/>
    <lineage>
        <taxon>Eukaryota</taxon>
        <taxon>Viridiplantae</taxon>
        <taxon>Streptophyta</taxon>
        <taxon>Embryophyta</taxon>
        <taxon>Tracheophyta</taxon>
        <taxon>Spermatophyta</taxon>
        <taxon>Magnoliopsida</taxon>
        <taxon>eudicotyledons</taxon>
        <taxon>Gunneridae</taxon>
        <taxon>Pentapetalae</taxon>
        <taxon>rosids</taxon>
        <taxon>malvids</taxon>
        <taxon>Malvales</taxon>
        <taxon>Dipterocarpaceae</taxon>
        <taxon>Rubroshorea</taxon>
    </lineage>
</organism>
<evidence type="ECO:0000313" key="2">
    <source>
        <dbReference type="EMBL" id="GKV18775.1"/>
    </source>
</evidence>
<comment type="caution">
    <text evidence="2">The sequence shown here is derived from an EMBL/GenBank/DDBJ whole genome shotgun (WGS) entry which is preliminary data.</text>
</comment>
<dbReference type="Proteomes" id="UP001054252">
    <property type="component" value="Unassembled WGS sequence"/>
</dbReference>
<name>A0AAV5K7L7_9ROSI</name>
<dbReference type="EMBL" id="BPVZ01000051">
    <property type="protein sequence ID" value="GKV18775.1"/>
    <property type="molecule type" value="Genomic_DNA"/>
</dbReference>
<evidence type="ECO:0000256" key="1">
    <source>
        <dbReference type="SAM" id="MobiDB-lite"/>
    </source>
</evidence>
<feature type="region of interest" description="Disordered" evidence="1">
    <location>
        <begin position="75"/>
        <end position="95"/>
    </location>
</feature>